<protein>
    <recommendedName>
        <fullName evidence="3">Glycosyltransferase</fullName>
    </recommendedName>
</protein>
<evidence type="ECO:0000313" key="1">
    <source>
        <dbReference type="EMBL" id="BAH53757.1"/>
    </source>
</evidence>
<reference evidence="1 2" key="1">
    <citation type="submission" date="2009-03" db="EMBL/GenBank/DDBJ databases">
        <title>Comparison of the complete genome sequences of Rhodococcus erythropolis PR4 and Rhodococcus opacus B4.</title>
        <authorList>
            <person name="Takarada H."/>
            <person name="Sekine M."/>
            <person name="Hosoyama A."/>
            <person name="Yamada R."/>
            <person name="Fujisawa T."/>
            <person name="Omata S."/>
            <person name="Shimizu A."/>
            <person name="Tsukatani N."/>
            <person name="Tanikawa S."/>
            <person name="Fujita N."/>
            <person name="Harayama S."/>
        </authorList>
    </citation>
    <scope>NUCLEOTIDE SEQUENCE [LARGE SCALE GENOMIC DNA]</scope>
    <source>
        <strain evidence="1 2">B4</strain>
    </source>
</reference>
<sequence>MRVHKLAARLPSAVATVLASTPLRVRNLLSNSAIVDGAGVEAVVSVTTHGHRIRSVYLALESIGRGTVRPARFVLYLDQEWANRKLPASIMRLQARGLSVEFSPEPYGPHTKYYPYVSGIPSHTDPLITADDDIIYPKWWLERLYGGHVRLPHAIMAYRVHKVRMTDGAIAPYVSWRPASDSDSSVLNFATGVSGVVYPPHFLGRLKEAGDGFLACCPKADDIWLHLVALRTGTEVRQLDHKPKHFRVIPLTQKLALARGNTEYNGNDTQIKKSYGDCDIDLLRQSATRFSIERK</sequence>
<dbReference type="AlphaFoldDB" id="C1AWI4"/>
<name>C1AWI4_RHOOB</name>
<dbReference type="PATRIC" id="fig|632772.20.peg.5754"/>
<proteinExistence type="predicted"/>
<dbReference type="Proteomes" id="UP000002212">
    <property type="component" value="Chromosome"/>
</dbReference>
<dbReference type="KEGG" id="rop:ROP_55100"/>
<dbReference type="EMBL" id="AP011115">
    <property type="protein sequence ID" value="BAH53757.1"/>
    <property type="molecule type" value="Genomic_DNA"/>
</dbReference>
<gene>
    <name evidence="1" type="ordered locus">ROP_55100</name>
</gene>
<accession>C1AWI4</accession>
<dbReference type="STRING" id="632772.ROP_55100"/>
<evidence type="ECO:0008006" key="3">
    <source>
        <dbReference type="Google" id="ProtNLM"/>
    </source>
</evidence>
<dbReference type="HOGENOM" id="CLU_076555_0_0_11"/>
<evidence type="ECO:0000313" key="2">
    <source>
        <dbReference type="Proteomes" id="UP000002212"/>
    </source>
</evidence>
<organism evidence="1 2">
    <name type="scientific">Rhodococcus opacus (strain B4)</name>
    <dbReference type="NCBI Taxonomy" id="632772"/>
    <lineage>
        <taxon>Bacteria</taxon>
        <taxon>Bacillati</taxon>
        <taxon>Actinomycetota</taxon>
        <taxon>Actinomycetes</taxon>
        <taxon>Mycobacteriales</taxon>
        <taxon>Nocardiaceae</taxon>
        <taxon>Rhodococcus</taxon>
    </lineage>
</organism>